<feature type="transmembrane region" description="Helical" evidence="1">
    <location>
        <begin position="72"/>
        <end position="93"/>
    </location>
</feature>
<proteinExistence type="predicted"/>
<feature type="transmembrane region" description="Helical" evidence="1">
    <location>
        <begin position="99"/>
        <end position="120"/>
    </location>
</feature>
<evidence type="ECO:0000313" key="2">
    <source>
        <dbReference type="EMBL" id="CAE8640210.1"/>
    </source>
</evidence>
<feature type="transmembrane region" description="Helical" evidence="1">
    <location>
        <begin position="46"/>
        <end position="65"/>
    </location>
</feature>
<dbReference type="Proteomes" id="UP000626109">
    <property type="component" value="Unassembled WGS sequence"/>
</dbReference>
<accession>A0A813HS43</accession>
<evidence type="ECO:0000313" key="3">
    <source>
        <dbReference type="Proteomes" id="UP000626109"/>
    </source>
</evidence>
<protein>
    <submittedName>
        <fullName evidence="2">Uncharacterized protein</fullName>
    </submittedName>
</protein>
<keyword evidence="1" id="KW-0472">Membrane</keyword>
<keyword evidence="1" id="KW-1133">Transmembrane helix</keyword>
<reference evidence="2" key="1">
    <citation type="submission" date="2021-02" db="EMBL/GenBank/DDBJ databases">
        <authorList>
            <person name="Dougan E. K."/>
            <person name="Rhodes N."/>
            <person name="Thang M."/>
            <person name="Chan C."/>
        </authorList>
    </citation>
    <scope>NUCLEOTIDE SEQUENCE</scope>
</reference>
<comment type="caution">
    <text evidence="2">The sequence shown here is derived from an EMBL/GenBank/DDBJ whole genome shotgun (WGS) entry which is preliminary data.</text>
</comment>
<dbReference type="AlphaFoldDB" id="A0A813HS43"/>
<organism evidence="2 3">
    <name type="scientific">Polarella glacialis</name>
    <name type="common">Dinoflagellate</name>
    <dbReference type="NCBI Taxonomy" id="89957"/>
    <lineage>
        <taxon>Eukaryota</taxon>
        <taxon>Sar</taxon>
        <taxon>Alveolata</taxon>
        <taxon>Dinophyceae</taxon>
        <taxon>Suessiales</taxon>
        <taxon>Suessiaceae</taxon>
        <taxon>Polarella</taxon>
    </lineage>
</organism>
<evidence type="ECO:0000256" key="1">
    <source>
        <dbReference type="SAM" id="Phobius"/>
    </source>
</evidence>
<sequence length="135" mass="15474">MLARFSPVPQPRLPAAAAERSPPPLVPRRRSCCVQFPLVAAECPASRVPACLFVFVCVCVLFVFVSRCFVFVCVRCSLCFVFVFFLLRLPSFYKQDSRLFLLLSLLADWGLYDCVSFSIYRLHKPFMMMLSLLFL</sequence>
<keyword evidence="1" id="KW-0812">Transmembrane</keyword>
<dbReference type="EMBL" id="CAJNNW010001666">
    <property type="protein sequence ID" value="CAE8640210.1"/>
    <property type="molecule type" value="Genomic_DNA"/>
</dbReference>
<gene>
    <name evidence="2" type="ORF">PGLA2088_LOCUS2069</name>
</gene>
<name>A0A813HS43_POLGL</name>